<dbReference type="Gene3D" id="2.60.40.1120">
    <property type="entry name" value="Carboxypeptidase-like, regulatory domain"/>
    <property type="match status" value="1"/>
</dbReference>
<evidence type="ECO:0000313" key="3">
    <source>
        <dbReference type="Proteomes" id="UP000030428"/>
    </source>
</evidence>
<evidence type="ECO:0000313" key="2">
    <source>
        <dbReference type="EMBL" id="TGN99874.1"/>
    </source>
</evidence>
<evidence type="ECO:0008006" key="4">
    <source>
        <dbReference type="Google" id="ProtNLM"/>
    </source>
</evidence>
<keyword evidence="3" id="KW-1185">Reference proteome</keyword>
<proteinExistence type="predicted"/>
<gene>
    <name evidence="2" type="ORF">PN36_32630</name>
</gene>
<reference evidence="2 3" key="1">
    <citation type="journal article" date="2016" name="Front. Microbiol.">
        <title>Single-Cell (Meta-)Genomics of a Dimorphic Candidatus Thiomargarita nelsonii Reveals Genomic Plasticity.</title>
        <authorList>
            <person name="Flood B.E."/>
            <person name="Fliss P."/>
            <person name="Jones D.S."/>
            <person name="Dick G.J."/>
            <person name="Jain S."/>
            <person name="Kaster A.K."/>
            <person name="Winkel M."/>
            <person name="Mussmann M."/>
            <person name="Bailey J."/>
        </authorList>
    </citation>
    <scope>NUCLEOTIDE SEQUENCE [LARGE SCALE GENOMIC DNA]</scope>
    <source>
        <strain evidence="2">Hydrate Ridge</strain>
    </source>
</reference>
<comment type="caution">
    <text evidence="2">The sequence shown here is derived from an EMBL/GenBank/DDBJ whole genome shotgun (WGS) entry which is preliminary data.</text>
</comment>
<dbReference type="EMBL" id="JSZA02000295">
    <property type="protein sequence ID" value="TGN99874.1"/>
    <property type="molecule type" value="Genomic_DNA"/>
</dbReference>
<protein>
    <recommendedName>
        <fullName evidence="4">SD-repeat containing protein B domain-containing protein</fullName>
    </recommendedName>
</protein>
<dbReference type="Proteomes" id="UP000030428">
    <property type="component" value="Unassembled WGS sequence"/>
</dbReference>
<keyword evidence="1" id="KW-0732">Signal</keyword>
<feature type="signal peptide" evidence="1">
    <location>
        <begin position="1"/>
        <end position="30"/>
    </location>
</feature>
<dbReference type="SUPFAM" id="SSF49464">
    <property type="entry name" value="Carboxypeptidase regulatory domain-like"/>
    <property type="match status" value="1"/>
</dbReference>
<evidence type="ECO:0000256" key="1">
    <source>
        <dbReference type="SAM" id="SignalP"/>
    </source>
</evidence>
<accession>A0A4E0RLI8</accession>
<dbReference type="InterPro" id="IPR008969">
    <property type="entry name" value="CarboxyPept-like_regulatory"/>
</dbReference>
<feature type="chain" id="PRO_5020037904" description="SD-repeat containing protein B domain-containing protein" evidence="1">
    <location>
        <begin position="31"/>
        <end position="880"/>
    </location>
</feature>
<sequence length="880" mass="98455">MSFIRWSKQRMFKRILLLLALITQIHNVVAQEQNEELIILPLGINLGERNVNESVMVRGAEDGENPIRFKEWLIPFKPVLDALQFNRSDLDNGQIELRSFASVMRLDPKQLSNDPELGRVLSITQIETLLGVPCEFNINEYAVVFNPPWIGAEFKQKYYYSKRPPINFEGLPVINSPYFTLTALGQQITMTGNSNENNYLGDLTAVGTILNGSWYTQIEQTDIQDTNTWRLEEIQYLQLTPETDWVIGNHNTFWPGRGGNQFFGITTVKRWGFNAPVTHLSLGTSFDPRQQLQSNRIERTIAGKAEPGTLVQLVTPRGNLVIAEVLVDSTGIYRFENVSSSETSLTGITGSNDRYQVYLYPNGQLTATPEIREASYLSLAGQLSTGTSALIASLGLEQQYANEQFFGKLEGLNGGLLYRWGATDNLTLGVGAAYDNALTYGLLDIFYQPANIPLRLNASIAYGTEETTYDAHIEYTPNPTLRLALDSDEFSQRAYVTWQVYPGTHLYSNWNSQENTIGYGIGIGGTYNDMPMYADASIDGKGNFRWSTRLRRQNLEFNHRQNETGSNTSLEYLLPKKGMSRYANTRSIRLTHDRADSGDDMTILSWRDTSVSRTADRLSAWQYELGYGQGTRGRGFIASASSALLPGLYLSGSLNNISENSDELTFNVSLSLDIYTHPQLAPGSAEAGRLRQEGGIYLQAFYDKNSNGQRDSGEDVYTDDDIESLFLINTRPIKQFAYLDPNLRGEGAFFRLAPATYRLDIDPGGAPIGWKAELRPQAIEVVAGSFTTVKVPLTPSYIIAGRVTDLANKPVAGAKIEMLPIKGKKLGRTSLTNRAGIYYLEDLQQGKYRFKINDRAVKKTLTLDQNSESLVEMDFQIEVK</sequence>
<organism evidence="2 3">
    <name type="scientific">Candidatus Thiomargarita nelsonii</name>
    <dbReference type="NCBI Taxonomy" id="1003181"/>
    <lineage>
        <taxon>Bacteria</taxon>
        <taxon>Pseudomonadati</taxon>
        <taxon>Pseudomonadota</taxon>
        <taxon>Gammaproteobacteria</taxon>
        <taxon>Thiotrichales</taxon>
        <taxon>Thiotrichaceae</taxon>
        <taxon>Thiomargarita</taxon>
    </lineage>
</organism>
<dbReference type="AlphaFoldDB" id="A0A4E0RLI8"/>
<name>A0A4E0RLI8_9GAMM</name>